<organism evidence="2 3">
    <name type="scientific">Calocera cornea HHB12733</name>
    <dbReference type="NCBI Taxonomy" id="1353952"/>
    <lineage>
        <taxon>Eukaryota</taxon>
        <taxon>Fungi</taxon>
        <taxon>Dikarya</taxon>
        <taxon>Basidiomycota</taxon>
        <taxon>Agaricomycotina</taxon>
        <taxon>Dacrymycetes</taxon>
        <taxon>Dacrymycetales</taxon>
        <taxon>Dacrymycetaceae</taxon>
        <taxon>Calocera</taxon>
    </lineage>
</organism>
<accession>A0A165FPK7</accession>
<dbReference type="Proteomes" id="UP000076842">
    <property type="component" value="Unassembled WGS sequence"/>
</dbReference>
<name>A0A165FPK7_9BASI</name>
<proteinExistence type="predicted"/>
<feature type="transmembrane region" description="Helical" evidence="1">
    <location>
        <begin position="20"/>
        <end position="41"/>
    </location>
</feature>
<protein>
    <submittedName>
        <fullName evidence="2">Uncharacterized protein</fullName>
    </submittedName>
</protein>
<keyword evidence="1" id="KW-1133">Transmembrane helix</keyword>
<evidence type="ECO:0000313" key="3">
    <source>
        <dbReference type="Proteomes" id="UP000076842"/>
    </source>
</evidence>
<dbReference type="InParanoid" id="A0A165FPK7"/>
<keyword evidence="3" id="KW-1185">Reference proteome</keyword>
<keyword evidence="1" id="KW-0812">Transmembrane</keyword>
<sequence length="53" mass="6205">MAQSSRSLPRPRLAGPMRFYYLPAFNITLLATSYHPSFIFAQMQSQRLRLNRC</sequence>
<evidence type="ECO:0000313" key="2">
    <source>
        <dbReference type="EMBL" id="KZT57034.1"/>
    </source>
</evidence>
<evidence type="ECO:0000256" key="1">
    <source>
        <dbReference type="SAM" id="Phobius"/>
    </source>
</evidence>
<dbReference type="EMBL" id="KV423969">
    <property type="protein sequence ID" value="KZT57034.1"/>
    <property type="molecule type" value="Genomic_DNA"/>
</dbReference>
<gene>
    <name evidence="2" type="ORF">CALCODRAFT_496697</name>
</gene>
<reference evidence="2 3" key="1">
    <citation type="journal article" date="2016" name="Mol. Biol. Evol.">
        <title>Comparative Genomics of Early-Diverging Mushroom-Forming Fungi Provides Insights into the Origins of Lignocellulose Decay Capabilities.</title>
        <authorList>
            <person name="Nagy L.G."/>
            <person name="Riley R."/>
            <person name="Tritt A."/>
            <person name="Adam C."/>
            <person name="Daum C."/>
            <person name="Floudas D."/>
            <person name="Sun H."/>
            <person name="Yadav J.S."/>
            <person name="Pangilinan J."/>
            <person name="Larsson K.H."/>
            <person name="Matsuura K."/>
            <person name="Barry K."/>
            <person name="Labutti K."/>
            <person name="Kuo R."/>
            <person name="Ohm R.A."/>
            <person name="Bhattacharya S.S."/>
            <person name="Shirouzu T."/>
            <person name="Yoshinaga Y."/>
            <person name="Martin F.M."/>
            <person name="Grigoriev I.V."/>
            <person name="Hibbett D.S."/>
        </authorList>
    </citation>
    <scope>NUCLEOTIDE SEQUENCE [LARGE SCALE GENOMIC DNA]</scope>
    <source>
        <strain evidence="2 3">HHB12733</strain>
    </source>
</reference>
<keyword evidence="1" id="KW-0472">Membrane</keyword>
<dbReference type="AlphaFoldDB" id="A0A165FPK7"/>